<dbReference type="InterPro" id="IPR051171">
    <property type="entry name" value="CaCA"/>
</dbReference>
<dbReference type="SMART" id="SM00237">
    <property type="entry name" value="Calx_beta"/>
    <property type="match status" value="4"/>
</dbReference>
<organism evidence="7 8">
    <name type="scientific">Chitinophaga japonensis</name>
    <name type="common">Flexibacter japonensis</name>
    <dbReference type="NCBI Taxonomy" id="104662"/>
    <lineage>
        <taxon>Bacteria</taxon>
        <taxon>Pseudomonadati</taxon>
        <taxon>Bacteroidota</taxon>
        <taxon>Chitinophagia</taxon>
        <taxon>Chitinophagales</taxon>
        <taxon>Chitinophagaceae</taxon>
        <taxon>Chitinophaga</taxon>
    </lineage>
</organism>
<dbReference type="GO" id="GO:0005509">
    <property type="term" value="F:calcium ion binding"/>
    <property type="evidence" value="ECO:0007669"/>
    <property type="project" value="InterPro"/>
</dbReference>
<keyword evidence="4" id="KW-0406">Ion transport</keyword>
<dbReference type="Pfam" id="PF13585">
    <property type="entry name" value="CHU_C"/>
    <property type="match status" value="1"/>
</dbReference>
<dbReference type="InterPro" id="IPR028974">
    <property type="entry name" value="TSP_type-3_rpt"/>
</dbReference>
<dbReference type="InterPro" id="IPR003644">
    <property type="entry name" value="Calx_beta"/>
</dbReference>
<dbReference type="GO" id="GO:0016020">
    <property type="term" value="C:membrane"/>
    <property type="evidence" value="ECO:0007669"/>
    <property type="project" value="InterPro"/>
</dbReference>
<gene>
    <name evidence="7" type="ORF">LX66_2640</name>
</gene>
<dbReference type="InterPro" id="IPR038081">
    <property type="entry name" value="CalX-like_sf"/>
</dbReference>
<comment type="caution">
    <text evidence="7">The sequence shown here is derived from an EMBL/GenBank/DDBJ whole genome shotgun (WGS) entry which is preliminary data.</text>
</comment>
<dbReference type="OrthoDB" id="599434at2"/>
<dbReference type="RefSeq" id="WP_158642625.1">
    <property type="nucleotide sequence ID" value="NZ_BAAAFY010000001.1"/>
</dbReference>
<keyword evidence="4" id="KW-0813">Transport</keyword>
<feature type="compositionally biased region" description="Acidic residues" evidence="5">
    <location>
        <begin position="1887"/>
        <end position="1899"/>
    </location>
</feature>
<dbReference type="GO" id="GO:0030001">
    <property type="term" value="P:metal ion transport"/>
    <property type="evidence" value="ECO:0007669"/>
    <property type="project" value="TreeGrafter"/>
</dbReference>
<feature type="domain" description="Calx-beta" evidence="6">
    <location>
        <begin position="1730"/>
        <end position="1839"/>
    </location>
</feature>
<evidence type="ECO:0000256" key="5">
    <source>
        <dbReference type="SAM" id="MobiDB-lite"/>
    </source>
</evidence>
<keyword evidence="8" id="KW-1185">Reference proteome</keyword>
<accession>A0A562T4U5</accession>
<dbReference type="SUPFAM" id="SSF103647">
    <property type="entry name" value="TSP type-3 repeat"/>
    <property type="match status" value="1"/>
</dbReference>
<sequence>MSVFPCTLPGKVHSGFCKALARLQKHTALLVLLLLLAGGSVRAQVIETINNTGGTAGDPGLKMEILADGTFRVFKNGLSQTYEGTDDPRGIAAYVGQNTLFYDDMPRQVKRVAWSFVSPLAGTGTAADPWRIQMVGNVQNFISTADITVICDLTYVKDQPYFILDYTVAVLANGFETYGHLYVAEHAVLDVSGSDWSANSVCTQGYGPYPGPFGTVGVYRDAACGGYPVNRAHMFRMQNGFSSYLATDAAGMASTSIPENGFLANISNSSFDGTENGVIVHKYLGPVYGGNTSNVKVFTARILSGYGNTISDLDGVTGLDSIAPPANRQLRVEFDNATAAGQEGDDRHAATNLNLRVKGTSSTVTLTRPLYVGINVTPSGTYPAVAGADYEAKRGIVIPPGSYSTGGRLISLDTSIMILGNTVLENSPRTFTINLDNSYNNNLVTVNTSKNICEYQIQDDEDRTLTITAPVEIDEGQTANATISLPAGVLASQDITVTLARNNSSTAAASDIVLPASVVIRQNTNSATFTIQAENDKILEYTETLNIQADATVLGSAQTAGAAVNIRDRTYDDPANRVITMRPVPGITVAEPYTGGLQFSLPAGVTTDMPLHFTLGALHNDPSSTASATDYTLDSTAFRISTGNSVTIPFTVVDDNLVEGTEALYVTATVVDAESRTYDFTPYNIQILDDDASALTVTASATEIVEGGATITLTISLPSGTFASSDIPLTVTGGGSSSAADYTPLPDATFMIPAGANNATFSLMALADDMVEGDETLVISGSATDYTITPFTLTIRDVTWNDPSNLQLEMSVTGSPVKEGNTAGLRVRFVNDVKAGKPIVVTLTRAASSVAGTSDYALASGTITIPAGQREITVADFITAQTDMVLENAESFTLNGASSDLPGLTVSSATGTIDDATGDDPANKVITIATQPAPMNEGSGYNVTFSLPAGVTTEVPINIMVKTGSGSTATGADYSMATVPPLDNNNASVSGTITITADGVLETDETLMLDGESASLPGITFVPASITLKDQDYVAGLPLEVTANNTVITEGSTTGALVTVSLSGNKITSYDIPVTITKGSSSTAGDAEHNALPVTVTIAAGTGAVTFPQALLATADNLLEDDETLVVRAASTGFTEDSLALTVRDGSNRKVTLQPQPFSAGYTMQEGNSYTVRIALPAGITPYKPLQVTVSAGAATQAATTDYTGLPAIITIYPGENFKDITLAAVTDNIVELTELLRLKGTVSGFAGVTADSMDVQIQDVTGQDPANRQLMVTIDSTTLHEGSDARVTIGFVKTTITSSQHITVNITPDAAFTGAAADYSGLPAQVQLPAGSNRVQLTLHMVDDNLAEGTEQLKLNTTVTTGYTVLPPATVTIPEATLQISATKTADAAEPDTNGSFTIQLPGTLLAGADINVTSLIGGTAGAADWSVTGANVVIRAGAHSVTVPVNVLDDKLMEGDETVTLTLQQARMPRGSSVVNFTVDAAMHTVVLRDDENDAPGRSMMVEKVTDAAEPSTAGAFRIRFSDPQLTVLKDVEVTYAVTGTAIAGTDYTPLPGTLTIPAGQNGVTVNLAPVDDILVEDTELVNIRIQSVSSTMTGITWPLADNPQADVPLVDNDTMFLNIFATPASVTEGDTIQVTIQSPVVSSVDIPVYLKVVHDPVRTVATSEGTINGNGDTLVVTLPAGVTEHTFTVVTDNNDMNDDEGFVFLQVLPDASGAPRPLYRPGLASEINAVVSDNDPLELSFSAAVYRVNEGNQPEENSLTFEVRLSRMSSRTITLPYRFVRPAGVTAIGAAIPGVDYDSIMKPVEIQPGELGSYIPVPIMGDSTFERDDTLGIVLLPPTVLSGQNVPTTAAPDSVLGIIMNDDPFCAECDTDGDGIPDGKEDVNGNEDPLDDDSDGDGIPNYLDDDSDNDGVPDRIEGWITDDRWVNDNEGKIRVHPAISPNEDGMGNDAMYIENIEKYPRNEVVIFNRWGGTVFKMSGYNNQDKNFRGLNNSGKEVTDGSYFYLIEIQDETGKKEQYTGFIVIKRK</sequence>
<evidence type="ECO:0000259" key="6">
    <source>
        <dbReference type="SMART" id="SM00237"/>
    </source>
</evidence>
<dbReference type="EMBL" id="VLLG01000003">
    <property type="protein sequence ID" value="TWI88555.1"/>
    <property type="molecule type" value="Genomic_DNA"/>
</dbReference>
<dbReference type="PANTHER" id="PTHR11878">
    <property type="entry name" value="SODIUM/CALCIUM EXCHANGER"/>
    <property type="match status" value="1"/>
</dbReference>
<dbReference type="Pfam" id="PF03160">
    <property type="entry name" value="Calx-beta"/>
    <property type="match status" value="7"/>
</dbReference>
<protein>
    <submittedName>
        <fullName evidence="7">Gliding motility-associated-like protein</fullName>
    </submittedName>
</protein>
<keyword evidence="1" id="KW-0732">Signal</keyword>
<keyword evidence="2" id="KW-0677">Repeat</keyword>
<feature type="domain" description="Calx-beta" evidence="6">
    <location>
        <begin position="1141"/>
        <end position="1240"/>
    </location>
</feature>
<feature type="region of interest" description="Disordered" evidence="5">
    <location>
        <begin position="1872"/>
        <end position="1915"/>
    </location>
</feature>
<name>A0A562T4U5_CHIJA</name>
<evidence type="ECO:0000313" key="7">
    <source>
        <dbReference type="EMBL" id="TWI88555.1"/>
    </source>
</evidence>
<proteinExistence type="predicted"/>
<keyword evidence="3" id="KW-0106">Calcium</keyword>
<dbReference type="Proteomes" id="UP000316778">
    <property type="component" value="Unassembled WGS sequence"/>
</dbReference>
<dbReference type="SUPFAM" id="SSF141072">
    <property type="entry name" value="CalX-like"/>
    <property type="match status" value="8"/>
</dbReference>
<reference evidence="7 8" key="1">
    <citation type="journal article" date="2013" name="Stand. Genomic Sci.">
        <title>Genomic Encyclopedia of Type Strains, Phase I: The one thousand microbial genomes (KMG-I) project.</title>
        <authorList>
            <person name="Kyrpides N.C."/>
            <person name="Woyke T."/>
            <person name="Eisen J.A."/>
            <person name="Garrity G."/>
            <person name="Lilburn T.G."/>
            <person name="Beck B.J."/>
            <person name="Whitman W.B."/>
            <person name="Hugenholtz P."/>
            <person name="Klenk H.P."/>
        </authorList>
    </citation>
    <scope>NUCLEOTIDE SEQUENCE [LARGE SCALE GENOMIC DNA]</scope>
    <source>
        <strain evidence="7 8">DSM 13484</strain>
    </source>
</reference>
<evidence type="ECO:0000256" key="4">
    <source>
        <dbReference type="ARBA" id="ARBA00023065"/>
    </source>
</evidence>
<feature type="domain" description="Calx-beta" evidence="6">
    <location>
        <begin position="683"/>
        <end position="782"/>
    </location>
</feature>
<evidence type="ECO:0000256" key="1">
    <source>
        <dbReference type="ARBA" id="ARBA00022729"/>
    </source>
</evidence>
<dbReference type="PANTHER" id="PTHR11878:SF65">
    <property type="entry name" value="NA_CA-EXCHANGE PROTEIN, ISOFORM G"/>
    <property type="match status" value="1"/>
</dbReference>
<evidence type="ECO:0000256" key="2">
    <source>
        <dbReference type="ARBA" id="ARBA00022737"/>
    </source>
</evidence>
<feature type="domain" description="Calx-beta" evidence="6">
    <location>
        <begin position="1488"/>
        <end position="1589"/>
    </location>
</feature>
<dbReference type="GO" id="GO:0007154">
    <property type="term" value="P:cell communication"/>
    <property type="evidence" value="ECO:0007669"/>
    <property type="project" value="InterPro"/>
</dbReference>
<evidence type="ECO:0000256" key="3">
    <source>
        <dbReference type="ARBA" id="ARBA00022837"/>
    </source>
</evidence>
<evidence type="ECO:0000313" key="8">
    <source>
        <dbReference type="Proteomes" id="UP000316778"/>
    </source>
</evidence>
<dbReference type="Gene3D" id="2.60.40.2030">
    <property type="match status" value="7"/>
</dbReference>